<evidence type="ECO:0000256" key="2">
    <source>
        <dbReference type="SAM" id="Phobius"/>
    </source>
</evidence>
<dbReference type="HOGENOM" id="CLU_070508_0_0_11"/>
<accession>G9PFS9</accession>
<dbReference type="PATRIC" id="fig|435830.3.peg.1080"/>
<dbReference type="EMBL" id="ACRN01000008">
    <property type="protein sequence ID" value="EHM88002.1"/>
    <property type="molecule type" value="Genomic_DNA"/>
</dbReference>
<feature type="region of interest" description="Disordered" evidence="1">
    <location>
        <begin position="191"/>
        <end position="237"/>
    </location>
</feature>
<comment type="caution">
    <text evidence="4">The sequence shown here is derived from an EMBL/GenBank/DDBJ whole genome shotgun (WGS) entry which is preliminary data.</text>
</comment>
<keyword evidence="5" id="KW-1185">Reference proteome</keyword>
<keyword evidence="2" id="KW-0812">Transmembrane</keyword>
<evidence type="ECO:0000313" key="5">
    <source>
        <dbReference type="Proteomes" id="UP000003822"/>
    </source>
</evidence>
<keyword evidence="2" id="KW-1133">Transmembrane helix</keyword>
<dbReference type="STRING" id="435830.HMPREF0045_01113"/>
<organism evidence="4 5">
    <name type="scientific">Actinomyces graevenitzii C83</name>
    <dbReference type="NCBI Taxonomy" id="435830"/>
    <lineage>
        <taxon>Bacteria</taxon>
        <taxon>Bacillati</taxon>
        <taxon>Actinomycetota</taxon>
        <taxon>Actinomycetes</taxon>
        <taxon>Actinomycetales</taxon>
        <taxon>Actinomycetaceae</taxon>
        <taxon>Actinomyces</taxon>
    </lineage>
</organism>
<reference evidence="4 5" key="1">
    <citation type="submission" date="2011-10" db="EMBL/GenBank/DDBJ databases">
        <title>The Genome Sequence of Actinomyces graevenitzii C83.</title>
        <authorList>
            <consortium name="The Broad Institute Genome Sequencing Platform"/>
            <consortium name="The Broad Institute Genome Sequencing Center for Infectious Disease"/>
            <person name="Earl A."/>
            <person name="Ward D."/>
            <person name="Feldgarden M."/>
            <person name="Gevers D."/>
            <person name="Sibley C.D."/>
            <person name="Field T.R."/>
            <person name="Grinwis M."/>
            <person name="Eshaghurshan C.S."/>
            <person name="Surette M.G."/>
            <person name="Young S.K."/>
            <person name="Zeng Q."/>
            <person name="Gargeya S."/>
            <person name="Fitzgerald M."/>
            <person name="Haas B."/>
            <person name="Abouelleil A."/>
            <person name="Alvarado L."/>
            <person name="Arachchi H.M."/>
            <person name="Berlin A."/>
            <person name="Brown A."/>
            <person name="Chapman S.B."/>
            <person name="Chen Z."/>
            <person name="Dunbar C."/>
            <person name="Freedman E."/>
            <person name="Gearin G."/>
            <person name="Goldberg J."/>
            <person name="Griggs A."/>
            <person name="Gujja S."/>
            <person name="Heiman D."/>
            <person name="Howarth C."/>
            <person name="Larson L."/>
            <person name="Lui A."/>
            <person name="MacDonald P.J.P."/>
            <person name="Montmayeur A."/>
            <person name="Murphy C."/>
            <person name="Neiman D."/>
            <person name="Pearson M."/>
            <person name="Priest M."/>
            <person name="Roberts A."/>
            <person name="Saif S."/>
            <person name="Shea T."/>
            <person name="Shenoy N."/>
            <person name="Sisk P."/>
            <person name="Stolte C."/>
            <person name="Sykes S."/>
            <person name="Wortman J."/>
            <person name="Nusbaum C."/>
            <person name="Birren B."/>
        </authorList>
    </citation>
    <scope>NUCLEOTIDE SEQUENCE [LARGE SCALE GENOMIC DNA]</scope>
    <source>
        <strain evidence="4 5">C83</strain>
    </source>
</reference>
<protein>
    <recommendedName>
        <fullName evidence="6">LPXTG cell wall anchor domain-containing protein</fullName>
    </recommendedName>
</protein>
<feature type="compositionally biased region" description="Low complexity" evidence="1">
    <location>
        <begin position="216"/>
        <end position="228"/>
    </location>
</feature>
<evidence type="ECO:0000256" key="1">
    <source>
        <dbReference type="SAM" id="MobiDB-lite"/>
    </source>
</evidence>
<feature type="compositionally biased region" description="Low complexity" evidence="1">
    <location>
        <begin position="191"/>
        <end position="206"/>
    </location>
</feature>
<sequence>MNAEVLNARALTMRVGAVLAAFVLAFSLLVVAPPAHASTLSWSNTRFSGDEVIATTKTRVETEGGNAATADICTEAQKNVGTTVWGWTITRAYLDHYQDTQVCVVESRATLEGMLNGTARSELFGVMREGENIKVKGIAPHDTVNYSNTYSFTFDGGITAASSANIVGNTATVFGNDGLYDATFEVVGSTKASASTKPSSSGTASPLNSSKSGIPAATSSPSVAASDAIKPQSTPSNVAAAGASATSSAVTTSAVGSTDGGNDTIIYGAVVVVGALALGGLGVAVWQSRKKI</sequence>
<evidence type="ECO:0000313" key="4">
    <source>
        <dbReference type="EMBL" id="EHM88002.1"/>
    </source>
</evidence>
<evidence type="ECO:0000256" key="3">
    <source>
        <dbReference type="SAM" id="SignalP"/>
    </source>
</evidence>
<gene>
    <name evidence="4" type="ORF">HMPREF0045_01113</name>
</gene>
<proteinExistence type="predicted"/>
<name>G9PFS9_9ACTO</name>
<feature type="chain" id="PRO_5003525437" description="LPXTG cell wall anchor domain-containing protein" evidence="3">
    <location>
        <begin position="38"/>
        <end position="292"/>
    </location>
</feature>
<feature type="signal peptide" evidence="3">
    <location>
        <begin position="1"/>
        <end position="37"/>
    </location>
</feature>
<evidence type="ECO:0008006" key="6">
    <source>
        <dbReference type="Google" id="ProtNLM"/>
    </source>
</evidence>
<feature type="transmembrane region" description="Helical" evidence="2">
    <location>
        <begin position="265"/>
        <end position="286"/>
    </location>
</feature>
<keyword evidence="2" id="KW-0472">Membrane</keyword>
<dbReference type="AlphaFoldDB" id="G9PFS9"/>
<keyword evidence="3" id="KW-0732">Signal</keyword>
<dbReference type="RefSeq" id="WP_005986345.1">
    <property type="nucleotide sequence ID" value="NZ_JH470338.1"/>
</dbReference>
<dbReference type="Proteomes" id="UP000003822">
    <property type="component" value="Unassembled WGS sequence"/>
</dbReference>